<accession>A0A0E9W0G3</accession>
<feature type="region of interest" description="Disordered" evidence="1">
    <location>
        <begin position="1"/>
        <end position="34"/>
    </location>
</feature>
<dbReference type="EMBL" id="GBXM01024713">
    <property type="protein sequence ID" value="JAH83864.1"/>
    <property type="molecule type" value="Transcribed_RNA"/>
</dbReference>
<protein>
    <submittedName>
        <fullName evidence="2">Uncharacterized protein</fullName>
    </submittedName>
</protein>
<reference evidence="2" key="1">
    <citation type="submission" date="2014-11" db="EMBL/GenBank/DDBJ databases">
        <authorList>
            <person name="Amaro Gonzalez C."/>
        </authorList>
    </citation>
    <scope>NUCLEOTIDE SEQUENCE</scope>
</reference>
<organism evidence="2">
    <name type="scientific">Anguilla anguilla</name>
    <name type="common">European freshwater eel</name>
    <name type="synonym">Muraena anguilla</name>
    <dbReference type="NCBI Taxonomy" id="7936"/>
    <lineage>
        <taxon>Eukaryota</taxon>
        <taxon>Metazoa</taxon>
        <taxon>Chordata</taxon>
        <taxon>Craniata</taxon>
        <taxon>Vertebrata</taxon>
        <taxon>Euteleostomi</taxon>
        <taxon>Actinopterygii</taxon>
        <taxon>Neopterygii</taxon>
        <taxon>Teleostei</taxon>
        <taxon>Anguilliformes</taxon>
        <taxon>Anguillidae</taxon>
        <taxon>Anguilla</taxon>
    </lineage>
</organism>
<proteinExistence type="predicted"/>
<reference evidence="2" key="2">
    <citation type="journal article" date="2015" name="Fish Shellfish Immunol.">
        <title>Early steps in the European eel (Anguilla anguilla)-Vibrio vulnificus interaction in the gills: Role of the RtxA13 toxin.</title>
        <authorList>
            <person name="Callol A."/>
            <person name="Pajuelo D."/>
            <person name="Ebbesson L."/>
            <person name="Teles M."/>
            <person name="MacKenzie S."/>
            <person name="Amaro C."/>
        </authorList>
    </citation>
    <scope>NUCLEOTIDE SEQUENCE</scope>
</reference>
<evidence type="ECO:0000256" key="1">
    <source>
        <dbReference type="SAM" id="MobiDB-lite"/>
    </source>
</evidence>
<sequence>MITSPHKPTVRRAVREGSSLPQKTARKYTERYRF</sequence>
<name>A0A0E9W0G3_ANGAN</name>
<dbReference type="AlphaFoldDB" id="A0A0E9W0G3"/>
<evidence type="ECO:0000313" key="2">
    <source>
        <dbReference type="EMBL" id="JAH83864.1"/>
    </source>
</evidence>